<dbReference type="Pfam" id="PF12697">
    <property type="entry name" value="Abhydrolase_6"/>
    <property type="match status" value="1"/>
</dbReference>
<proteinExistence type="predicted"/>
<organism evidence="3 4">
    <name type="scientific">Natronoglomus mannanivorans</name>
    <dbReference type="NCBI Taxonomy" id="2979990"/>
    <lineage>
        <taxon>Archaea</taxon>
        <taxon>Methanobacteriati</taxon>
        <taxon>Methanobacteriota</taxon>
        <taxon>Stenosarchaea group</taxon>
        <taxon>Halobacteria</taxon>
        <taxon>Halobacteriales</taxon>
        <taxon>Natrialbaceae</taxon>
        <taxon>Natronoglomus</taxon>
    </lineage>
</organism>
<gene>
    <name evidence="3" type="ORF">OB955_23885</name>
</gene>
<feature type="domain" description="AB hydrolase-1" evidence="2">
    <location>
        <begin position="40"/>
        <end position="267"/>
    </location>
</feature>
<protein>
    <submittedName>
        <fullName evidence="3">Alpha/beta hydrolase</fullName>
    </submittedName>
</protein>
<dbReference type="RefSeq" id="WP_338009362.1">
    <property type="nucleotide sequence ID" value="NZ_JAOPKB010000023.1"/>
</dbReference>
<comment type="caution">
    <text evidence="3">The sequence shown here is derived from an EMBL/GenBank/DDBJ whole genome shotgun (WGS) entry which is preliminary data.</text>
</comment>
<sequence>MTDRMAETAPPERGTTTSADGTEIAFERSGSGPPLVLVYGNSNVHQFWELAGVRPAFAEHCTVYAIERRGRGESGDAGAYQLRREAEDVSAVVDSIDDPVTLLGHSGGALYSLEAARRTDNLRRLVLYEPPIHVGNHESDVEAEITEMAGLLADGANEEALVLFLRDVAGLTRTEIDAARSEPIWREMVDAAHLLPRELEAIVEYEFDAARFAATSVPTLLLSGSESPPVYRDATNALDDALPNSQIALFEGEEHAAMLTAPDRFVDEVLAFTREAGKP</sequence>
<keyword evidence="4" id="KW-1185">Reference proteome</keyword>
<dbReference type="Proteomes" id="UP001320972">
    <property type="component" value="Unassembled WGS sequence"/>
</dbReference>
<dbReference type="InterPro" id="IPR050471">
    <property type="entry name" value="AB_hydrolase"/>
</dbReference>
<dbReference type="PANTHER" id="PTHR43433:SF5">
    <property type="entry name" value="AB HYDROLASE-1 DOMAIN-CONTAINING PROTEIN"/>
    <property type="match status" value="1"/>
</dbReference>
<keyword evidence="3" id="KW-0378">Hydrolase</keyword>
<accession>A0ABT2QLF5</accession>
<evidence type="ECO:0000313" key="4">
    <source>
        <dbReference type="Proteomes" id="UP001320972"/>
    </source>
</evidence>
<dbReference type="EMBL" id="JAOPKB010000023">
    <property type="protein sequence ID" value="MCU4975727.1"/>
    <property type="molecule type" value="Genomic_DNA"/>
</dbReference>
<name>A0ABT2QLF5_9EURY</name>
<feature type="region of interest" description="Disordered" evidence="1">
    <location>
        <begin position="1"/>
        <end position="26"/>
    </location>
</feature>
<dbReference type="PANTHER" id="PTHR43433">
    <property type="entry name" value="HYDROLASE, ALPHA/BETA FOLD FAMILY PROTEIN"/>
    <property type="match status" value="1"/>
</dbReference>
<evidence type="ECO:0000256" key="1">
    <source>
        <dbReference type="SAM" id="MobiDB-lite"/>
    </source>
</evidence>
<dbReference type="Gene3D" id="3.40.50.1820">
    <property type="entry name" value="alpha/beta hydrolase"/>
    <property type="match status" value="1"/>
</dbReference>
<reference evidence="3 4" key="1">
    <citation type="submission" date="2022-09" db="EMBL/GenBank/DDBJ databases">
        <title>Enrichment on poylsaccharides allowed isolation of novel metabolic and taxonomic groups of Haloarchaea.</title>
        <authorList>
            <person name="Sorokin D.Y."/>
            <person name="Elcheninov A.G."/>
            <person name="Khizhniak T.V."/>
            <person name="Kolganova T.V."/>
            <person name="Kublanov I.V."/>
        </authorList>
    </citation>
    <scope>NUCLEOTIDE SEQUENCE [LARGE SCALE GENOMIC DNA]</scope>
    <source>
        <strain evidence="3 4">AArc-m2/3/4</strain>
    </source>
</reference>
<evidence type="ECO:0000313" key="3">
    <source>
        <dbReference type="EMBL" id="MCU4975727.1"/>
    </source>
</evidence>
<dbReference type="SUPFAM" id="SSF53474">
    <property type="entry name" value="alpha/beta-Hydrolases"/>
    <property type="match status" value="1"/>
</dbReference>
<dbReference type="InterPro" id="IPR000073">
    <property type="entry name" value="AB_hydrolase_1"/>
</dbReference>
<dbReference type="GO" id="GO:0016787">
    <property type="term" value="F:hydrolase activity"/>
    <property type="evidence" value="ECO:0007669"/>
    <property type="project" value="UniProtKB-KW"/>
</dbReference>
<evidence type="ECO:0000259" key="2">
    <source>
        <dbReference type="Pfam" id="PF12697"/>
    </source>
</evidence>
<dbReference type="InterPro" id="IPR029058">
    <property type="entry name" value="AB_hydrolase_fold"/>
</dbReference>